<organism evidence="1">
    <name type="scientific">Arundo donax</name>
    <name type="common">Giant reed</name>
    <name type="synonym">Donax arundinaceus</name>
    <dbReference type="NCBI Taxonomy" id="35708"/>
    <lineage>
        <taxon>Eukaryota</taxon>
        <taxon>Viridiplantae</taxon>
        <taxon>Streptophyta</taxon>
        <taxon>Embryophyta</taxon>
        <taxon>Tracheophyta</taxon>
        <taxon>Spermatophyta</taxon>
        <taxon>Magnoliopsida</taxon>
        <taxon>Liliopsida</taxon>
        <taxon>Poales</taxon>
        <taxon>Poaceae</taxon>
        <taxon>PACMAD clade</taxon>
        <taxon>Arundinoideae</taxon>
        <taxon>Arundineae</taxon>
        <taxon>Arundo</taxon>
    </lineage>
</organism>
<dbReference type="AlphaFoldDB" id="A0A0A9D7V4"/>
<protein>
    <submittedName>
        <fullName evidence="1">Uncharacterized protein</fullName>
    </submittedName>
</protein>
<accession>A0A0A9D7V4</accession>
<reference evidence="1" key="1">
    <citation type="submission" date="2014-09" db="EMBL/GenBank/DDBJ databases">
        <authorList>
            <person name="Magalhaes I.L.F."/>
            <person name="Oliveira U."/>
            <person name="Santos F.R."/>
            <person name="Vidigal T.H.D.A."/>
            <person name="Brescovit A.D."/>
            <person name="Santos A.J."/>
        </authorList>
    </citation>
    <scope>NUCLEOTIDE SEQUENCE</scope>
    <source>
        <tissue evidence="1">Shoot tissue taken approximately 20 cm above the soil surface</tissue>
    </source>
</reference>
<proteinExistence type="predicted"/>
<sequence>MCIVHQSLAHRCHLCVRRDVKALVVIFQLQVAEVGGTRAVAVVKTRMGAFGSAPWCFQAQADVSQKLLLPAHISIRLLSPTKPIAGPRSHCSEIGIGCVLCVVAGVELVAERIEH</sequence>
<dbReference type="EMBL" id="GBRH01213251">
    <property type="protein sequence ID" value="JAD84644.1"/>
    <property type="molecule type" value="Transcribed_RNA"/>
</dbReference>
<evidence type="ECO:0000313" key="1">
    <source>
        <dbReference type="EMBL" id="JAD84644.1"/>
    </source>
</evidence>
<reference evidence="1" key="2">
    <citation type="journal article" date="2015" name="Data Brief">
        <title>Shoot transcriptome of the giant reed, Arundo donax.</title>
        <authorList>
            <person name="Barrero R.A."/>
            <person name="Guerrero F.D."/>
            <person name="Moolhuijzen P."/>
            <person name="Goolsby J.A."/>
            <person name="Tidwell J."/>
            <person name="Bellgard S.E."/>
            <person name="Bellgard M.I."/>
        </authorList>
    </citation>
    <scope>NUCLEOTIDE SEQUENCE</scope>
    <source>
        <tissue evidence="1">Shoot tissue taken approximately 20 cm above the soil surface</tissue>
    </source>
</reference>
<name>A0A0A9D7V4_ARUDO</name>